<dbReference type="PANTHER" id="PTHR24421:SF56">
    <property type="entry name" value="OXYGEN SENSOR HISTIDINE KINASE RESPONSE REGULATOR DOST"/>
    <property type="match status" value="1"/>
</dbReference>
<keyword evidence="2 6" id="KW-0418">Kinase</keyword>
<evidence type="ECO:0000259" key="4">
    <source>
        <dbReference type="SMART" id="SM00065"/>
    </source>
</evidence>
<evidence type="ECO:0000256" key="3">
    <source>
        <dbReference type="ARBA" id="ARBA00023012"/>
    </source>
</evidence>
<evidence type="ECO:0000256" key="2">
    <source>
        <dbReference type="ARBA" id="ARBA00022777"/>
    </source>
</evidence>
<dbReference type="CDD" id="cd16917">
    <property type="entry name" value="HATPase_UhpB-NarQ-NarX-like"/>
    <property type="match status" value="1"/>
</dbReference>
<evidence type="ECO:0000313" key="7">
    <source>
        <dbReference type="Proteomes" id="UP000544110"/>
    </source>
</evidence>
<evidence type="ECO:0000259" key="5">
    <source>
        <dbReference type="SMART" id="SM00387"/>
    </source>
</evidence>
<dbReference type="GO" id="GO:0000155">
    <property type="term" value="F:phosphorelay sensor kinase activity"/>
    <property type="evidence" value="ECO:0007669"/>
    <property type="project" value="InterPro"/>
</dbReference>
<feature type="domain" description="GAF" evidence="4">
    <location>
        <begin position="30"/>
        <end position="176"/>
    </location>
</feature>
<dbReference type="GO" id="GO:0016020">
    <property type="term" value="C:membrane"/>
    <property type="evidence" value="ECO:0007669"/>
    <property type="project" value="InterPro"/>
</dbReference>
<dbReference type="GO" id="GO:0046983">
    <property type="term" value="F:protein dimerization activity"/>
    <property type="evidence" value="ECO:0007669"/>
    <property type="project" value="InterPro"/>
</dbReference>
<reference evidence="6 7" key="1">
    <citation type="submission" date="2020-07" db="EMBL/GenBank/DDBJ databases">
        <title>Sequencing the genomes of 1000 actinobacteria strains.</title>
        <authorList>
            <person name="Klenk H.-P."/>
        </authorList>
    </citation>
    <scope>NUCLEOTIDE SEQUENCE [LARGE SCALE GENOMIC DNA]</scope>
    <source>
        <strain evidence="6 7">DSM 24552</strain>
    </source>
</reference>
<dbReference type="SMART" id="SM00387">
    <property type="entry name" value="HATPase_c"/>
    <property type="match status" value="1"/>
</dbReference>
<keyword evidence="7" id="KW-1185">Reference proteome</keyword>
<dbReference type="InterPro" id="IPR029016">
    <property type="entry name" value="GAF-like_dom_sf"/>
</dbReference>
<dbReference type="InterPro" id="IPR003018">
    <property type="entry name" value="GAF"/>
</dbReference>
<dbReference type="AlphaFoldDB" id="A0A7Y9UND4"/>
<dbReference type="InterPro" id="IPR011712">
    <property type="entry name" value="Sig_transdc_His_kin_sub3_dim/P"/>
</dbReference>
<dbReference type="RefSeq" id="WP_179519202.1">
    <property type="nucleotide sequence ID" value="NZ_JACCAC010000001.1"/>
</dbReference>
<accession>A0A7Y9UND4</accession>
<dbReference type="InterPro" id="IPR003594">
    <property type="entry name" value="HATPase_dom"/>
</dbReference>
<evidence type="ECO:0000313" key="6">
    <source>
        <dbReference type="EMBL" id="NYG57057.1"/>
    </source>
</evidence>
<dbReference type="Pfam" id="PF07730">
    <property type="entry name" value="HisKA_3"/>
    <property type="match status" value="1"/>
</dbReference>
<dbReference type="EMBL" id="JACCAC010000001">
    <property type="protein sequence ID" value="NYG57057.1"/>
    <property type="molecule type" value="Genomic_DNA"/>
</dbReference>
<dbReference type="Pfam" id="PF02518">
    <property type="entry name" value="HATPase_c"/>
    <property type="match status" value="1"/>
</dbReference>
<evidence type="ECO:0000256" key="1">
    <source>
        <dbReference type="ARBA" id="ARBA00022679"/>
    </source>
</evidence>
<dbReference type="Gene3D" id="3.30.450.40">
    <property type="match status" value="2"/>
</dbReference>
<organism evidence="6 7">
    <name type="scientific">Nocardioides perillae</name>
    <dbReference type="NCBI Taxonomy" id="1119534"/>
    <lineage>
        <taxon>Bacteria</taxon>
        <taxon>Bacillati</taxon>
        <taxon>Actinomycetota</taxon>
        <taxon>Actinomycetes</taxon>
        <taxon>Propionibacteriales</taxon>
        <taxon>Nocardioidaceae</taxon>
        <taxon>Nocardioides</taxon>
    </lineage>
</organism>
<dbReference type="SUPFAM" id="SSF55874">
    <property type="entry name" value="ATPase domain of HSP90 chaperone/DNA topoisomerase II/histidine kinase"/>
    <property type="match status" value="1"/>
</dbReference>
<dbReference type="PANTHER" id="PTHR24421">
    <property type="entry name" value="NITRATE/NITRITE SENSOR PROTEIN NARX-RELATED"/>
    <property type="match status" value="1"/>
</dbReference>
<sequence>MSAPPRPQPSAPDAAGALLDAVVAITSDLEVHRVLQRLVDSACTLVGARYGFLGVMTEEGRFGDFVTHGLSAWEASPIASLPQGLGILGLITEDPRPLRLTDIGGHERAHGFPVGHPAMRSFLGVPVKIRGEVFGNLYLTEKHDGGFTEDDETLVAALAHAAGYVLDNARAYERSERRQVWLEAAARATDLLQPRPGMVDVLPDVVRVARDAAGADLGTFVRPLAEGHELVGDRRDGVDAEALLRELRVEVERAEQQGAPVSTRDSGGQPVLLLPVPARLTRAGLLLLAWPADRRPPDDEEVERVRGFVDHVSLAMDRAQALAERQELMLVADRERIARDLHDVVIQRLFATGLQLQGVRRSAVVPEVRDRLSDAVADLDTTIRDIRSTIFELGHRRATSFREEVRGLVREYVPTLGFSPLVRTAGPVDTAVDGGADAGVGDHLLATLREALSNVARHARAEACVVEVVLEADRLTLSVTDNGVGMPVERQESGLRNARRRAADLGGDLQLLPEEPHGTRLEWSVPLGS</sequence>
<name>A0A7Y9UND4_9ACTN</name>
<dbReference type="SMART" id="SM00065">
    <property type="entry name" value="GAF"/>
    <property type="match status" value="1"/>
</dbReference>
<feature type="domain" description="Histidine kinase/HSP90-like ATPase" evidence="5">
    <location>
        <begin position="439"/>
        <end position="529"/>
    </location>
</feature>
<keyword evidence="1" id="KW-0808">Transferase</keyword>
<dbReference type="SUPFAM" id="SSF55781">
    <property type="entry name" value="GAF domain-like"/>
    <property type="match status" value="2"/>
</dbReference>
<dbReference type="Gene3D" id="3.30.565.10">
    <property type="entry name" value="Histidine kinase-like ATPase, C-terminal domain"/>
    <property type="match status" value="1"/>
</dbReference>
<dbReference type="Pfam" id="PF13185">
    <property type="entry name" value="GAF_2"/>
    <property type="match status" value="1"/>
</dbReference>
<dbReference type="InterPro" id="IPR050482">
    <property type="entry name" value="Sensor_HK_TwoCompSys"/>
</dbReference>
<comment type="caution">
    <text evidence="6">The sequence shown here is derived from an EMBL/GenBank/DDBJ whole genome shotgun (WGS) entry which is preliminary data.</text>
</comment>
<keyword evidence="3" id="KW-0902">Two-component regulatory system</keyword>
<protein>
    <submittedName>
        <fullName evidence="6">Signal transduction histidine kinase</fullName>
    </submittedName>
</protein>
<dbReference type="InterPro" id="IPR036890">
    <property type="entry name" value="HATPase_C_sf"/>
</dbReference>
<dbReference type="Gene3D" id="1.20.5.1930">
    <property type="match status" value="1"/>
</dbReference>
<gene>
    <name evidence="6" type="ORF">BJ989_003361</name>
</gene>
<proteinExistence type="predicted"/>
<dbReference type="Proteomes" id="UP000544110">
    <property type="component" value="Unassembled WGS sequence"/>
</dbReference>